<evidence type="ECO:0000256" key="4">
    <source>
        <dbReference type="RuleBase" id="RU003682"/>
    </source>
</evidence>
<keyword evidence="6" id="KW-1185">Reference proteome</keyword>
<gene>
    <name evidence="5" type="ORF">N7476_005129</name>
</gene>
<proteinExistence type="inferred from homology"/>
<dbReference type="GO" id="GO:0044283">
    <property type="term" value="P:small molecule biosynthetic process"/>
    <property type="evidence" value="ECO:0007669"/>
    <property type="project" value="UniProtKB-ARBA"/>
</dbReference>
<evidence type="ECO:0000313" key="5">
    <source>
        <dbReference type="EMBL" id="KAJ5318709.1"/>
    </source>
</evidence>
<comment type="caution">
    <text evidence="5">The sequence shown here is derived from an EMBL/GenBank/DDBJ whole genome shotgun (WGS) entry which is preliminary data.</text>
</comment>
<comment type="similarity">
    <text evidence="1 4">Belongs to the iron/ascorbate-dependent oxidoreductase family.</text>
</comment>
<dbReference type="SUPFAM" id="SSF51197">
    <property type="entry name" value="Clavaminate synthase-like"/>
    <property type="match status" value="1"/>
</dbReference>
<organism evidence="5 6">
    <name type="scientific">Penicillium atrosanguineum</name>
    <dbReference type="NCBI Taxonomy" id="1132637"/>
    <lineage>
        <taxon>Eukaryota</taxon>
        <taxon>Fungi</taxon>
        <taxon>Dikarya</taxon>
        <taxon>Ascomycota</taxon>
        <taxon>Pezizomycotina</taxon>
        <taxon>Eurotiomycetes</taxon>
        <taxon>Eurotiomycetidae</taxon>
        <taxon>Eurotiales</taxon>
        <taxon>Aspergillaceae</taxon>
        <taxon>Penicillium</taxon>
    </lineage>
</organism>
<keyword evidence="2 4" id="KW-0479">Metal-binding</keyword>
<accession>A0A9W9GF76</accession>
<dbReference type="PROSITE" id="PS51471">
    <property type="entry name" value="FE2OG_OXY"/>
    <property type="match status" value="1"/>
</dbReference>
<evidence type="ECO:0000256" key="2">
    <source>
        <dbReference type="ARBA" id="ARBA00022723"/>
    </source>
</evidence>
<sequence>MTVDIIPGETFPYNGAEAPVCELETIDFSRLLSHEPLEIKKLLRCCRDAGFFYLDLRDIDGRRILEDQQQLLALMRRFFESPEEKKNEIGLPSLEHGYEPVGNHSGVWDGTKDGYAILQVSREEIRSPNPYLPSIVRNRKDIKTFSDFIGGSNTITKTILSCLSTALGRTGADRFENIHRNEHKSTSALAMMWYPPCDQKLNKEIGHQTHTDIGSLTLLFSEQWGLQILPPGCDTWCFVKPREGHAVVNVGDTLRFASELDLFSCIHRVVPIDNTTDRYSIAFFLRAENDAEFVDSQGKLVKAVDWHNRKMFHFAVPHENQKPLIINGGM</sequence>
<dbReference type="Proteomes" id="UP001147746">
    <property type="component" value="Unassembled WGS sequence"/>
</dbReference>
<evidence type="ECO:0000256" key="3">
    <source>
        <dbReference type="ARBA" id="ARBA00023004"/>
    </source>
</evidence>
<keyword evidence="4" id="KW-0560">Oxidoreductase</keyword>
<dbReference type="InterPro" id="IPR026992">
    <property type="entry name" value="DIOX_N"/>
</dbReference>
<dbReference type="EMBL" id="JAPZBO010000004">
    <property type="protein sequence ID" value="KAJ5318709.1"/>
    <property type="molecule type" value="Genomic_DNA"/>
</dbReference>
<dbReference type="Pfam" id="PF14226">
    <property type="entry name" value="DIOX_N"/>
    <property type="match status" value="1"/>
</dbReference>
<dbReference type="InterPro" id="IPR050295">
    <property type="entry name" value="Plant_2OG-oxidoreductases"/>
</dbReference>
<dbReference type="InterPro" id="IPR027443">
    <property type="entry name" value="IPNS-like_sf"/>
</dbReference>
<dbReference type="PANTHER" id="PTHR47991">
    <property type="entry name" value="OXOGLUTARATE/IRON-DEPENDENT DIOXYGENASE"/>
    <property type="match status" value="1"/>
</dbReference>
<name>A0A9W9GF76_9EURO</name>
<dbReference type="Pfam" id="PF03171">
    <property type="entry name" value="2OG-FeII_Oxy"/>
    <property type="match status" value="1"/>
</dbReference>
<reference evidence="5" key="1">
    <citation type="submission" date="2022-12" db="EMBL/GenBank/DDBJ databases">
        <authorList>
            <person name="Petersen C."/>
        </authorList>
    </citation>
    <scope>NUCLEOTIDE SEQUENCE</scope>
    <source>
        <strain evidence="5">IBT 21472</strain>
    </source>
</reference>
<evidence type="ECO:0000256" key="1">
    <source>
        <dbReference type="ARBA" id="ARBA00008056"/>
    </source>
</evidence>
<dbReference type="GO" id="GO:0046872">
    <property type="term" value="F:metal ion binding"/>
    <property type="evidence" value="ECO:0007669"/>
    <property type="project" value="UniProtKB-KW"/>
</dbReference>
<dbReference type="AlphaFoldDB" id="A0A9W9GF76"/>
<dbReference type="InterPro" id="IPR044861">
    <property type="entry name" value="IPNS-like_FE2OG_OXY"/>
</dbReference>
<evidence type="ECO:0000313" key="6">
    <source>
        <dbReference type="Proteomes" id="UP001147746"/>
    </source>
</evidence>
<reference evidence="5" key="2">
    <citation type="journal article" date="2023" name="IMA Fungus">
        <title>Comparative genomic study of the Penicillium genus elucidates a diverse pangenome and 15 lateral gene transfer events.</title>
        <authorList>
            <person name="Petersen C."/>
            <person name="Sorensen T."/>
            <person name="Nielsen M.R."/>
            <person name="Sondergaard T.E."/>
            <person name="Sorensen J.L."/>
            <person name="Fitzpatrick D.A."/>
            <person name="Frisvad J.C."/>
            <person name="Nielsen K.L."/>
        </authorList>
    </citation>
    <scope>NUCLEOTIDE SEQUENCE</scope>
    <source>
        <strain evidence="5">IBT 21472</strain>
    </source>
</reference>
<dbReference type="Gene3D" id="2.60.120.330">
    <property type="entry name" value="B-lactam Antibiotic, Isopenicillin N Synthase, Chain"/>
    <property type="match status" value="1"/>
</dbReference>
<dbReference type="InterPro" id="IPR005123">
    <property type="entry name" value="Oxoglu/Fe-dep_dioxygenase_dom"/>
</dbReference>
<protein>
    <submittedName>
        <fullName evidence="5">Uncharacterized protein</fullName>
    </submittedName>
</protein>
<dbReference type="GO" id="GO:0016491">
    <property type="term" value="F:oxidoreductase activity"/>
    <property type="evidence" value="ECO:0007669"/>
    <property type="project" value="UniProtKB-KW"/>
</dbReference>
<keyword evidence="3 4" id="KW-0408">Iron</keyword>